<reference evidence="3" key="1">
    <citation type="submission" date="2022-05" db="EMBL/GenBank/DDBJ databases">
        <authorList>
            <person name="Okamura Y."/>
        </authorList>
    </citation>
    <scope>NUCLEOTIDE SEQUENCE</scope>
</reference>
<dbReference type="Proteomes" id="UP001152562">
    <property type="component" value="Unassembled WGS sequence"/>
</dbReference>
<dbReference type="EMBL" id="CALOZG010000010">
    <property type="protein sequence ID" value="CAH4030277.1"/>
    <property type="molecule type" value="Genomic_DNA"/>
</dbReference>
<dbReference type="PANTHER" id="PTHR21505:SF12">
    <property type="entry name" value="MADF DOMAIN-CONTAINING PROTEIN-RELATED"/>
    <property type="match status" value="1"/>
</dbReference>
<comment type="caution">
    <text evidence="3">The sequence shown here is derived from an EMBL/GenBank/DDBJ whole genome shotgun (WGS) entry which is preliminary data.</text>
</comment>
<name>A0A9P0TKU0_PIEBR</name>
<dbReference type="InterPro" id="IPR006578">
    <property type="entry name" value="MADF-dom"/>
</dbReference>
<evidence type="ECO:0000256" key="1">
    <source>
        <dbReference type="SAM" id="MobiDB-lite"/>
    </source>
</evidence>
<feature type="domain" description="MADF" evidence="2">
    <location>
        <begin position="16"/>
        <end position="99"/>
    </location>
</feature>
<keyword evidence="4" id="KW-1185">Reference proteome</keyword>
<accession>A0A9P0TKU0</accession>
<organism evidence="3 4">
    <name type="scientific">Pieris brassicae</name>
    <name type="common">White butterfly</name>
    <name type="synonym">Large white butterfly</name>
    <dbReference type="NCBI Taxonomy" id="7116"/>
    <lineage>
        <taxon>Eukaryota</taxon>
        <taxon>Metazoa</taxon>
        <taxon>Ecdysozoa</taxon>
        <taxon>Arthropoda</taxon>
        <taxon>Hexapoda</taxon>
        <taxon>Insecta</taxon>
        <taxon>Pterygota</taxon>
        <taxon>Neoptera</taxon>
        <taxon>Endopterygota</taxon>
        <taxon>Lepidoptera</taxon>
        <taxon>Glossata</taxon>
        <taxon>Ditrysia</taxon>
        <taxon>Papilionoidea</taxon>
        <taxon>Pieridae</taxon>
        <taxon>Pierinae</taxon>
        <taxon>Pieris</taxon>
    </lineage>
</organism>
<dbReference type="AlphaFoldDB" id="A0A9P0TKU0"/>
<dbReference type="PANTHER" id="PTHR21505">
    <property type="entry name" value="MADF DOMAIN-CONTAINING PROTEIN-RELATED"/>
    <property type="match status" value="1"/>
</dbReference>
<dbReference type="OrthoDB" id="7408914at2759"/>
<gene>
    <name evidence="3" type="ORF">PIBRA_LOCUS6943</name>
</gene>
<dbReference type="SMART" id="SM00595">
    <property type="entry name" value="MADF"/>
    <property type="match status" value="1"/>
</dbReference>
<evidence type="ECO:0000313" key="3">
    <source>
        <dbReference type="EMBL" id="CAH4030277.1"/>
    </source>
</evidence>
<dbReference type="PROSITE" id="PS51029">
    <property type="entry name" value="MADF"/>
    <property type="match status" value="1"/>
</dbReference>
<feature type="region of interest" description="Disordered" evidence="1">
    <location>
        <begin position="101"/>
        <end position="140"/>
    </location>
</feature>
<protein>
    <recommendedName>
        <fullName evidence="2">MADF domain-containing protein</fullName>
    </recommendedName>
</protein>
<evidence type="ECO:0000313" key="4">
    <source>
        <dbReference type="Proteomes" id="UP001152562"/>
    </source>
</evidence>
<dbReference type="Pfam" id="PF10545">
    <property type="entry name" value="MADF_DNA_bdg"/>
    <property type="match status" value="1"/>
</dbReference>
<feature type="compositionally biased region" description="Polar residues" evidence="1">
    <location>
        <begin position="101"/>
        <end position="112"/>
    </location>
</feature>
<sequence length="269" mass="31606">MPLQDELILSNEQVLRMVNEFKARPMLWDPEHDLYRIHTAKYEAWSEIAAIFDCDIVDLRRKFNSIFASHRREKGKVRHGNKSKWFLYDMLSFLPSHIQNLSSPNRKASSKTVESHKQVDENVEEVNDQDHDGNTDNSDDDTEFIQEAIIIKNEPEDEPPPKRVLHYRKPRAVRTTRPSFKRHFLTRERDRSLTEPYVNPSPVKGKDECDSFGEYIAVSLRKHDERTRSMIKQAINNILFEQEMKKYNSSSFVVEKNPLIIGDSDDCEK</sequence>
<proteinExistence type="predicted"/>
<evidence type="ECO:0000259" key="2">
    <source>
        <dbReference type="PROSITE" id="PS51029"/>
    </source>
</evidence>